<accession>A0A2M6IUJ4</accession>
<dbReference type="Proteomes" id="UP000231056">
    <property type="component" value="Unassembled WGS sequence"/>
</dbReference>
<dbReference type="EMBL" id="PCVM01000041">
    <property type="protein sequence ID" value="PIQ73584.1"/>
    <property type="molecule type" value="Genomic_DNA"/>
</dbReference>
<gene>
    <name evidence="1" type="ORF">COV58_01800</name>
</gene>
<evidence type="ECO:0000313" key="2">
    <source>
        <dbReference type="Proteomes" id="UP000231056"/>
    </source>
</evidence>
<sequence>MQFYRGKDGIRQMLWNELSAKTDSCVFVYKEFNIAVGQNFFQTWVEQMNERELTARELRTDLFDKDFIETDSVSVPYEGMNVRYLKYDDFPLTHGMTIYDNVVSIYNWWNDEIFGVEIYNQQVADMQRLFFETFWNMAKPVSKEKLVAHTRRSHLPTKEPKIY</sequence>
<organism evidence="1 2">
    <name type="scientific">Candidatus Roizmanbacteria bacterium CG11_big_fil_rev_8_21_14_0_20_36_8</name>
    <dbReference type="NCBI Taxonomy" id="1974856"/>
    <lineage>
        <taxon>Bacteria</taxon>
        <taxon>Candidatus Roizmaniibacteriota</taxon>
    </lineage>
</organism>
<protein>
    <submittedName>
        <fullName evidence="1">Uncharacterized protein</fullName>
    </submittedName>
</protein>
<dbReference type="AlphaFoldDB" id="A0A2M6IUJ4"/>
<evidence type="ECO:0000313" key="1">
    <source>
        <dbReference type="EMBL" id="PIQ73584.1"/>
    </source>
</evidence>
<name>A0A2M6IUJ4_9BACT</name>
<comment type="caution">
    <text evidence="1">The sequence shown here is derived from an EMBL/GenBank/DDBJ whole genome shotgun (WGS) entry which is preliminary data.</text>
</comment>
<reference evidence="1 2" key="1">
    <citation type="submission" date="2017-09" db="EMBL/GenBank/DDBJ databases">
        <title>Depth-based differentiation of microbial function through sediment-hosted aquifers and enrichment of novel symbionts in the deep terrestrial subsurface.</title>
        <authorList>
            <person name="Probst A.J."/>
            <person name="Ladd B."/>
            <person name="Jarett J.K."/>
            <person name="Geller-Mcgrath D.E."/>
            <person name="Sieber C.M."/>
            <person name="Emerson J.B."/>
            <person name="Anantharaman K."/>
            <person name="Thomas B.C."/>
            <person name="Malmstrom R."/>
            <person name="Stieglmeier M."/>
            <person name="Klingl A."/>
            <person name="Woyke T."/>
            <person name="Ryan C.M."/>
            <person name="Banfield J.F."/>
        </authorList>
    </citation>
    <scope>NUCLEOTIDE SEQUENCE [LARGE SCALE GENOMIC DNA]</scope>
    <source>
        <strain evidence="1">CG11_big_fil_rev_8_21_14_0_20_36_8</strain>
    </source>
</reference>
<proteinExistence type="predicted"/>